<keyword evidence="3" id="KW-1185">Reference proteome</keyword>
<reference evidence="3" key="1">
    <citation type="submission" date="2016-10" db="EMBL/GenBank/DDBJ databases">
        <authorList>
            <person name="Varghese N."/>
            <person name="Submissions S."/>
        </authorList>
    </citation>
    <scope>NUCLEOTIDE SEQUENCE [LARGE SCALE GENOMIC DNA]</scope>
    <source>
        <strain evidence="3">DSM 45789</strain>
    </source>
</reference>
<evidence type="ECO:0000313" key="2">
    <source>
        <dbReference type="EMBL" id="SFS92895.1"/>
    </source>
</evidence>
<keyword evidence="1" id="KW-0472">Membrane</keyword>
<keyword evidence="1" id="KW-1133">Transmembrane helix</keyword>
<dbReference type="EMBL" id="FPAA01000011">
    <property type="protein sequence ID" value="SFS92895.1"/>
    <property type="molecule type" value="Genomic_DNA"/>
</dbReference>
<dbReference type="RefSeq" id="WP_091838410.1">
    <property type="nucleotide sequence ID" value="NZ_FPAA01000011.1"/>
</dbReference>
<organism evidence="2 3">
    <name type="scientific">Marininema halotolerans</name>
    <dbReference type="NCBI Taxonomy" id="1155944"/>
    <lineage>
        <taxon>Bacteria</taxon>
        <taxon>Bacillati</taxon>
        <taxon>Bacillota</taxon>
        <taxon>Bacilli</taxon>
        <taxon>Bacillales</taxon>
        <taxon>Thermoactinomycetaceae</taxon>
        <taxon>Marininema</taxon>
    </lineage>
</organism>
<feature type="transmembrane region" description="Helical" evidence="1">
    <location>
        <begin position="6"/>
        <end position="23"/>
    </location>
</feature>
<dbReference type="AlphaFoldDB" id="A0A1I6TUP3"/>
<name>A0A1I6TUP3_9BACL</name>
<evidence type="ECO:0000256" key="1">
    <source>
        <dbReference type="SAM" id="Phobius"/>
    </source>
</evidence>
<feature type="transmembrane region" description="Helical" evidence="1">
    <location>
        <begin position="53"/>
        <end position="74"/>
    </location>
</feature>
<sequence length="87" mass="10070">MNLEPAAIVLVYPLYSLIAGIILQIWPKRLWLGPLLAGLFHLYLLYITQDSDYVMYVVFNVLVSFCGALLVYAIQRLLSRRKKKRRG</sequence>
<keyword evidence="1" id="KW-0812">Transmembrane</keyword>
<evidence type="ECO:0000313" key="3">
    <source>
        <dbReference type="Proteomes" id="UP000198660"/>
    </source>
</evidence>
<dbReference type="SUPFAM" id="SSF103473">
    <property type="entry name" value="MFS general substrate transporter"/>
    <property type="match status" value="1"/>
</dbReference>
<dbReference type="Proteomes" id="UP000198660">
    <property type="component" value="Unassembled WGS sequence"/>
</dbReference>
<protein>
    <submittedName>
        <fullName evidence="2">Uncharacterized protein</fullName>
    </submittedName>
</protein>
<dbReference type="InterPro" id="IPR036259">
    <property type="entry name" value="MFS_trans_sf"/>
</dbReference>
<proteinExistence type="predicted"/>
<gene>
    <name evidence="2" type="ORF">SAMN05444972_11187</name>
</gene>
<accession>A0A1I6TUP3</accession>